<protein>
    <recommendedName>
        <fullName evidence="3">Phytanoyl-CoA dioxygenase</fullName>
    </recommendedName>
</protein>
<organism evidence="1 2">
    <name type="scientific">Erythrobacter aureus</name>
    <dbReference type="NCBI Taxonomy" id="2182384"/>
    <lineage>
        <taxon>Bacteria</taxon>
        <taxon>Pseudomonadati</taxon>
        <taxon>Pseudomonadota</taxon>
        <taxon>Alphaproteobacteria</taxon>
        <taxon>Sphingomonadales</taxon>
        <taxon>Erythrobacteraceae</taxon>
        <taxon>Erythrobacter/Porphyrobacter group</taxon>
        <taxon>Erythrobacter</taxon>
    </lineage>
</organism>
<evidence type="ECO:0000313" key="1">
    <source>
        <dbReference type="EMBL" id="AXK42750.1"/>
    </source>
</evidence>
<dbReference type="AlphaFoldDB" id="A0A345YFP8"/>
<dbReference type="Proteomes" id="UP000254508">
    <property type="component" value="Chromosome"/>
</dbReference>
<dbReference type="EMBL" id="CP031357">
    <property type="protein sequence ID" value="AXK42750.1"/>
    <property type="molecule type" value="Genomic_DNA"/>
</dbReference>
<gene>
    <name evidence="1" type="ORF">DVR09_10795</name>
</gene>
<sequence length="217" mass="24627">MTATGQNQDYDRDGYVHIRKMVPREIASGFLVRLKNDLSRQGVSFDKLEKMQPLLNRPAPELYGYHYPPMATFHWGLTPAISLHTGRDLLPTYAYFRIYRRGDICKVHGDRPACEHSLSLTLGYSDDRIWPLDVANEATGKPYERADASFRDDESYSSAPMEVGDAVLYQGVTRHHGRVLPNPNEWSAHLFMHWVERDGAFADSAFDGQSPPAKVTL</sequence>
<dbReference type="RefSeq" id="WP_115416931.1">
    <property type="nucleotide sequence ID" value="NZ_CP031357.1"/>
</dbReference>
<evidence type="ECO:0000313" key="2">
    <source>
        <dbReference type="Proteomes" id="UP000254508"/>
    </source>
</evidence>
<evidence type="ECO:0008006" key="3">
    <source>
        <dbReference type="Google" id="ProtNLM"/>
    </source>
</evidence>
<accession>A0A345YFP8</accession>
<keyword evidence="2" id="KW-1185">Reference proteome</keyword>
<name>A0A345YFP8_9SPHN</name>
<reference evidence="2" key="1">
    <citation type="submission" date="2018-07" db="EMBL/GenBank/DDBJ databases">
        <title>Genome sequence of Erythrobacter strain YH-07, an antagonistic bacterium isolated from Yellow Sea.</title>
        <authorList>
            <person name="Tang T."/>
            <person name="Liu Q."/>
            <person name="Sun X."/>
        </authorList>
    </citation>
    <scope>NUCLEOTIDE SEQUENCE [LARGE SCALE GENOMIC DNA]</scope>
    <source>
        <strain evidence="2">YH-07</strain>
    </source>
</reference>
<proteinExistence type="predicted"/>
<dbReference type="OrthoDB" id="7628041at2"/>
<dbReference type="KEGG" id="err:DVR09_10795"/>